<dbReference type="SUPFAM" id="SSF51445">
    <property type="entry name" value="(Trans)glycosidases"/>
    <property type="match status" value="1"/>
</dbReference>
<proteinExistence type="inferred from homology"/>
<comment type="caution">
    <text evidence="6">The sequence shown here is derived from an EMBL/GenBank/DDBJ whole genome shotgun (WGS) entry which is preliminary data.</text>
</comment>
<evidence type="ECO:0000313" key="6">
    <source>
        <dbReference type="EMBL" id="MFC6006742.1"/>
    </source>
</evidence>
<keyword evidence="2" id="KW-0378">Hydrolase</keyword>
<dbReference type="PANTHER" id="PTHR46959:SF2">
    <property type="entry name" value="SULFOQUINOVOSIDASE"/>
    <property type="match status" value="1"/>
</dbReference>
<dbReference type="InterPro" id="IPR013780">
    <property type="entry name" value="Glyco_hydro_b"/>
</dbReference>
<organism evidence="6 7">
    <name type="scientific">Angustibacter luteus</name>
    <dbReference type="NCBI Taxonomy" id="658456"/>
    <lineage>
        <taxon>Bacteria</taxon>
        <taxon>Bacillati</taxon>
        <taxon>Actinomycetota</taxon>
        <taxon>Actinomycetes</taxon>
        <taxon>Kineosporiales</taxon>
        <taxon>Kineosporiaceae</taxon>
    </lineage>
</organism>
<dbReference type="PANTHER" id="PTHR46959">
    <property type="entry name" value="SULFOQUINOVOSIDASE"/>
    <property type="match status" value="1"/>
</dbReference>
<keyword evidence="2" id="KW-0326">Glycosidase</keyword>
<name>A0ABW1JCT9_9ACTN</name>
<accession>A0ABW1JCT9</accession>
<dbReference type="InterPro" id="IPR048395">
    <property type="entry name" value="Glyco_hydro_31_C"/>
</dbReference>
<dbReference type="Gene3D" id="2.60.40.1180">
    <property type="entry name" value="Golgi alpha-mannosidase II"/>
    <property type="match status" value="1"/>
</dbReference>
<evidence type="ECO:0000259" key="4">
    <source>
        <dbReference type="Pfam" id="PF01055"/>
    </source>
</evidence>
<dbReference type="Proteomes" id="UP001596189">
    <property type="component" value="Unassembled WGS sequence"/>
</dbReference>
<dbReference type="Pfam" id="PF21365">
    <property type="entry name" value="Glyco_hydro_31_3rd"/>
    <property type="match status" value="1"/>
</dbReference>
<dbReference type="InterPro" id="IPR052990">
    <property type="entry name" value="Sulfoquinovosidase_GH31"/>
</dbReference>
<protein>
    <submittedName>
        <fullName evidence="6">TIM-barrel domain-containing protein</fullName>
    </submittedName>
</protein>
<dbReference type="EMBL" id="JBHSRD010000003">
    <property type="protein sequence ID" value="MFC6006742.1"/>
    <property type="molecule type" value="Genomic_DNA"/>
</dbReference>
<evidence type="ECO:0000256" key="1">
    <source>
        <dbReference type="ARBA" id="ARBA00007806"/>
    </source>
</evidence>
<feature type="region of interest" description="Disordered" evidence="3">
    <location>
        <begin position="745"/>
        <end position="764"/>
    </location>
</feature>
<keyword evidence="7" id="KW-1185">Reference proteome</keyword>
<reference evidence="7" key="1">
    <citation type="journal article" date="2019" name="Int. J. Syst. Evol. Microbiol.">
        <title>The Global Catalogue of Microorganisms (GCM) 10K type strain sequencing project: providing services to taxonomists for standard genome sequencing and annotation.</title>
        <authorList>
            <consortium name="The Broad Institute Genomics Platform"/>
            <consortium name="The Broad Institute Genome Sequencing Center for Infectious Disease"/>
            <person name="Wu L."/>
            <person name="Ma J."/>
        </authorList>
    </citation>
    <scope>NUCLEOTIDE SEQUENCE [LARGE SCALE GENOMIC DNA]</scope>
    <source>
        <strain evidence="7">KACC 14249</strain>
    </source>
</reference>
<evidence type="ECO:0000313" key="7">
    <source>
        <dbReference type="Proteomes" id="UP001596189"/>
    </source>
</evidence>
<feature type="domain" description="Glycosyl hydrolase family 31 C-terminal" evidence="5">
    <location>
        <begin position="632"/>
        <end position="695"/>
    </location>
</feature>
<evidence type="ECO:0000256" key="2">
    <source>
        <dbReference type="RuleBase" id="RU361185"/>
    </source>
</evidence>
<sequence length="764" mass="80021">MRRATRVLIAGIAGFAVLASVSIALGWQAPALRDQRDASDLEPGLLQVTPALRGAVSLGNGVYVQFAAGGLLVSRQSATVWRGVDQAAPFTAAVGHLQWRDATPEAGGWSAHDGPQWRVREVVEQSLGNLQVTGRVLGERAVTYTGRVFHDQPHGRDSLPFTLTITRRAPDSRIVFQVSVPGADAVAMHAYRRNGFTFRGGGAQGAAELLRDGRYPIVSRGTDVQDTPGASLAPAPVLLSSASNGFAVDGSAYTTLDLRHRGRVDTTVWSPELTSLLYDGTPAQMVGAHSADVGRMPTLPVWASAGAVVAVRGSTQRVLRTAVRLLDANASVAALLVADGGQRRRYPQWRALVDRLSAKDVRLLTSVSPSLALHRRAAGPDDEPNLLATARQRGYLVVDAAGRPVPVAVPDADAGSVPGVLVDLSQPAASSWYAEVLANRMRAERLSGWQVLGGAELPPAARPAGGEVDGLRSTWPALWAAVTRRACVSAGRPDCLLLQDTSGGDAVQAAGAFGLGQQATDWSDRGLDGVLPAVLNAGLSGMTSAYSAVGGTSTVSSWAGRRRGRSDELLSRWAELQAFGALLVTSDGDRPAGTPQVWDSPARLQAFVRSSRIYAALAQYRRSAVRQAERDGLPVVRPVWLSEPGLSQDSTQGEYFFGRSLLVVPVLTAGARTVQAKLPPGTWVNLFTGERYAVAEPDVPAGGATATDVAVPEQVTISASLGRPVVLYRAGDDDGAAARQALAGAGLLAPSQPPSGVPDSSTGS</sequence>
<comment type="similarity">
    <text evidence="1 2">Belongs to the glycosyl hydrolase 31 family.</text>
</comment>
<dbReference type="InterPro" id="IPR000322">
    <property type="entry name" value="Glyco_hydro_31_TIM"/>
</dbReference>
<dbReference type="SUPFAM" id="SSF51011">
    <property type="entry name" value="Glycosyl hydrolase domain"/>
    <property type="match status" value="1"/>
</dbReference>
<dbReference type="RefSeq" id="WP_345718217.1">
    <property type="nucleotide sequence ID" value="NZ_BAABFP010000008.1"/>
</dbReference>
<evidence type="ECO:0000259" key="5">
    <source>
        <dbReference type="Pfam" id="PF21365"/>
    </source>
</evidence>
<dbReference type="Pfam" id="PF01055">
    <property type="entry name" value="Glyco_hydro_31_2nd"/>
    <property type="match status" value="1"/>
</dbReference>
<dbReference type="Gene3D" id="3.20.20.80">
    <property type="entry name" value="Glycosidases"/>
    <property type="match status" value="1"/>
</dbReference>
<evidence type="ECO:0000256" key="3">
    <source>
        <dbReference type="SAM" id="MobiDB-lite"/>
    </source>
</evidence>
<gene>
    <name evidence="6" type="ORF">ACFQDO_06315</name>
</gene>
<dbReference type="InterPro" id="IPR017853">
    <property type="entry name" value="GH"/>
</dbReference>
<feature type="domain" description="Glycoside hydrolase family 31 TIM barrel" evidence="4">
    <location>
        <begin position="343"/>
        <end position="600"/>
    </location>
</feature>